<feature type="transmembrane region" description="Helical" evidence="7">
    <location>
        <begin position="109"/>
        <end position="133"/>
    </location>
</feature>
<dbReference type="SUPFAM" id="SSF55874">
    <property type="entry name" value="ATPase domain of HSP90 chaperone/DNA topoisomerase II/histidine kinase"/>
    <property type="match status" value="1"/>
</dbReference>
<dbReference type="NCBIfam" id="TIGR00229">
    <property type="entry name" value="sensory_box"/>
    <property type="match status" value="1"/>
</dbReference>
<evidence type="ECO:0000256" key="6">
    <source>
        <dbReference type="ARBA" id="ARBA00022840"/>
    </source>
</evidence>
<keyword evidence="7" id="KW-0472">Membrane</keyword>
<keyword evidence="5" id="KW-0418">Kinase</keyword>
<evidence type="ECO:0000256" key="2">
    <source>
        <dbReference type="ARBA" id="ARBA00012438"/>
    </source>
</evidence>
<proteinExistence type="predicted"/>
<feature type="transmembrane region" description="Helical" evidence="7">
    <location>
        <begin position="12"/>
        <end position="34"/>
    </location>
</feature>
<keyword evidence="4" id="KW-0547">Nucleotide-binding</keyword>
<dbReference type="Gene3D" id="3.30.565.10">
    <property type="entry name" value="Histidine kinase-like ATPase, C-terminal domain"/>
    <property type="match status" value="1"/>
</dbReference>
<dbReference type="InterPro" id="IPR035965">
    <property type="entry name" value="PAS-like_dom_sf"/>
</dbReference>
<dbReference type="PANTHER" id="PTHR44936:SF10">
    <property type="entry name" value="SENSOR PROTEIN RSTB"/>
    <property type="match status" value="1"/>
</dbReference>
<comment type="caution">
    <text evidence="9">The sequence shown here is derived from an EMBL/GenBank/DDBJ whole genome shotgun (WGS) entry which is preliminary data.</text>
</comment>
<dbReference type="InterPro" id="IPR036890">
    <property type="entry name" value="HATPase_C_sf"/>
</dbReference>
<evidence type="ECO:0000256" key="1">
    <source>
        <dbReference type="ARBA" id="ARBA00000085"/>
    </source>
</evidence>
<evidence type="ECO:0000256" key="3">
    <source>
        <dbReference type="ARBA" id="ARBA00022679"/>
    </source>
</evidence>
<dbReference type="Pfam" id="PF02518">
    <property type="entry name" value="HATPase_c"/>
    <property type="match status" value="1"/>
</dbReference>
<dbReference type="PANTHER" id="PTHR44936">
    <property type="entry name" value="SENSOR PROTEIN CREC"/>
    <property type="match status" value="1"/>
</dbReference>
<keyword evidence="7" id="KW-0812">Transmembrane</keyword>
<comment type="catalytic activity">
    <reaction evidence="1">
        <text>ATP + protein L-histidine = ADP + protein N-phospho-L-histidine.</text>
        <dbReference type="EC" id="2.7.13.3"/>
    </reaction>
</comment>
<dbReference type="SMART" id="SM00387">
    <property type="entry name" value="HATPase_c"/>
    <property type="match status" value="1"/>
</dbReference>
<name>A0ABD5NLY4_9EURY</name>
<dbReference type="CDD" id="cd00075">
    <property type="entry name" value="HATPase"/>
    <property type="match status" value="1"/>
</dbReference>
<dbReference type="EC" id="2.7.13.3" evidence="2"/>
<dbReference type="Proteomes" id="UP001595846">
    <property type="component" value="Unassembled WGS sequence"/>
</dbReference>
<dbReference type="PROSITE" id="PS50109">
    <property type="entry name" value="HIS_KIN"/>
    <property type="match status" value="1"/>
</dbReference>
<dbReference type="RefSeq" id="WP_256530522.1">
    <property type="nucleotide sequence ID" value="NZ_CP101824.1"/>
</dbReference>
<dbReference type="SUPFAM" id="SSF55785">
    <property type="entry name" value="PYP-like sensor domain (PAS domain)"/>
    <property type="match status" value="1"/>
</dbReference>
<feature type="domain" description="Histidine kinase" evidence="8">
    <location>
        <begin position="262"/>
        <end position="470"/>
    </location>
</feature>
<dbReference type="GO" id="GO:0005524">
    <property type="term" value="F:ATP binding"/>
    <property type="evidence" value="ECO:0007669"/>
    <property type="project" value="UniProtKB-KW"/>
</dbReference>
<dbReference type="Pfam" id="PF13426">
    <property type="entry name" value="PAS_9"/>
    <property type="match status" value="1"/>
</dbReference>
<evidence type="ECO:0000256" key="4">
    <source>
        <dbReference type="ARBA" id="ARBA00022741"/>
    </source>
</evidence>
<dbReference type="InterPro" id="IPR050980">
    <property type="entry name" value="2C_sensor_his_kinase"/>
</dbReference>
<dbReference type="GO" id="GO:0004673">
    <property type="term" value="F:protein histidine kinase activity"/>
    <property type="evidence" value="ECO:0007669"/>
    <property type="project" value="UniProtKB-EC"/>
</dbReference>
<organism evidence="9 10">
    <name type="scientific">Halovivax cerinus</name>
    <dbReference type="NCBI Taxonomy" id="1487865"/>
    <lineage>
        <taxon>Archaea</taxon>
        <taxon>Methanobacteriati</taxon>
        <taxon>Methanobacteriota</taxon>
        <taxon>Stenosarchaea group</taxon>
        <taxon>Halobacteria</taxon>
        <taxon>Halobacteriales</taxon>
        <taxon>Natrialbaceae</taxon>
        <taxon>Halovivax</taxon>
    </lineage>
</organism>
<sequence length="483" mass="52214">MHPRLAQVRRGFWNHLVTLVGVTTLVVTGAYGALRGVTSTPVLLDVIVPVLVGVGLVVDGVRIRYQATSPRRTKLVATGAVAFALLGTLLSGWAVFLVELRLGQVVDTLQVALLGGTGGAVVGATIGHVYASLSAKNREMVRLSRAMDSSMDGIAIIEDGEHVYVNDAYAELYGFPGPSMLEGQSWYRLYTSDSLATIEQEVIPQLSEQHYWRGRLVGRRADGTTFPKEVTSSVIDRGNVIVVRDVSIQRQREQRIQVLNRVLRHNLRNAFTVIQGHANLLAEKAPDLAADHVHPIREEITDLLATADKARGLERTLGDQREPQPIEPPEAIRMVVDRATATYPDASFRSRVEETGLPTVDERIVEALNELVDNAVEHTPDPEPTVEVGVGTADVSEATHLEFTVVDDGPGIPEADQRAIIDGEETPLEHGSGLGLWLVNWIVSNSGGDITFDEPPGGGTEVTISFVEDDTPAFDGVGEMAAA</sequence>
<keyword evidence="7" id="KW-1133">Transmembrane helix</keyword>
<dbReference type="Gene3D" id="3.30.450.20">
    <property type="entry name" value="PAS domain"/>
    <property type="match status" value="1"/>
</dbReference>
<keyword evidence="3" id="KW-0808">Transferase</keyword>
<dbReference type="GeneID" id="73903205"/>
<evidence type="ECO:0000313" key="10">
    <source>
        <dbReference type="Proteomes" id="UP001595846"/>
    </source>
</evidence>
<evidence type="ECO:0000256" key="7">
    <source>
        <dbReference type="SAM" id="Phobius"/>
    </source>
</evidence>
<evidence type="ECO:0000313" key="9">
    <source>
        <dbReference type="EMBL" id="MFC3957830.1"/>
    </source>
</evidence>
<dbReference type="EMBL" id="JBHSAQ010000002">
    <property type="protein sequence ID" value="MFC3957830.1"/>
    <property type="molecule type" value="Genomic_DNA"/>
</dbReference>
<evidence type="ECO:0000256" key="5">
    <source>
        <dbReference type="ARBA" id="ARBA00022777"/>
    </source>
</evidence>
<gene>
    <name evidence="9" type="ORF">ACFOUR_05505</name>
</gene>
<dbReference type="InterPro" id="IPR003594">
    <property type="entry name" value="HATPase_dom"/>
</dbReference>
<protein>
    <recommendedName>
        <fullName evidence="2">histidine kinase</fullName>
        <ecNumber evidence="2">2.7.13.3</ecNumber>
    </recommendedName>
</protein>
<feature type="transmembrane region" description="Helical" evidence="7">
    <location>
        <begin position="46"/>
        <end position="63"/>
    </location>
</feature>
<dbReference type="CDD" id="cd00130">
    <property type="entry name" value="PAS"/>
    <property type="match status" value="1"/>
</dbReference>
<evidence type="ECO:0000259" key="8">
    <source>
        <dbReference type="PROSITE" id="PS50109"/>
    </source>
</evidence>
<accession>A0ABD5NLY4</accession>
<keyword evidence="10" id="KW-1185">Reference proteome</keyword>
<dbReference type="InterPro" id="IPR005467">
    <property type="entry name" value="His_kinase_dom"/>
</dbReference>
<reference evidence="9 10" key="1">
    <citation type="journal article" date="2019" name="Int. J. Syst. Evol. Microbiol.">
        <title>The Global Catalogue of Microorganisms (GCM) 10K type strain sequencing project: providing services to taxonomists for standard genome sequencing and annotation.</title>
        <authorList>
            <consortium name="The Broad Institute Genomics Platform"/>
            <consortium name="The Broad Institute Genome Sequencing Center for Infectious Disease"/>
            <person name="Wu L."/>
            <person name="Ma J."/>
        </authorList>
    </citation>
    <scope>NUCLEOTIDE SEQUENCE [LARGE SCALE GENOMIC DNA]</scope>
    <source>
        <strain evidence="9 10">IBRC-M 10256</strain>
    </source>
</reference>
<dbReference type="InterPro" id="IPR000014">
    <property type="entry name" value="PAS"/>
</dbReference>
<feature type="transmembrane region" description="Helical" evidence="7">
    <location>
        <begin position="75"/>
        <end position="97"/>
    </location>
</feature>
<keyword evidence="6 9" id="KW-0067">ATP-binding</keyword>
<dbReference type="AlphaFoldDB" id="A0ABD5NLY4"/>